<protein>
    <submittedName>
        <fullName evidence="5">M23 family metallopeptidase</fullName>
    </submittedName>
</protein>
<evidence type="ECO:0000259" key="4">
    <source>
        <dbReference type="Pfam" id="PF19353"/>
    </source>
</evidence>
<dbReference type="Proteomes" id="UP000319255">
    <property type="component" value="Unassembled WGS sequence"/>
</dbReference>
<comment type="caution">
    <text evidence="5">The sequence shown here is derived from an EMBL/GenBank/DDBJ whole genome shotgun (WGS) entry which is preliminary data.</text>
</comment>
<dbReference type="Pfam" id="PF19353">
    <property type="entry name" value="DUF5930"/>
    <property type="match status" value="1"/>
</dbReference>
<dbReference type="SUPFAM" id="SSF51261">
    <property type="entry name" value="Duplicated hybrid motif"/>
    <property type="match status" value="1"/>
</dbReference>
<name>A0A501WX81_9RHOB</name>
<dbReference type="FunFam" id="2.70.70.10:FF:000006">
    <property type="entry name" value="M23 family peptidase"/>
    <property type="match status" value="1"/>
</dbReference>
<dbReference type="OrthoDB" id="9805070at2"/>
<evidence type="ECO:0000313" key="6">
    <source>
        <dbReference type="Proteomes" id="UP000319255"/>
    </source>
</evidence>
<dbReference type="RefSeq" id="WP_140453289.1">
    <property type="nucleotide sequence ID" value="NZ_VFRP01000004.1"/>
</dbReference>
<keyword evidence="2" id="KW-0812">Transmembrane</keyword>
<keyword evidence="2" id="KW-1133">Transmembrane helix</keyword>
<keyword evidence="6" id="KW-1185">Reference proteome</keyword>
<dbReference type="InterPro" id="IPR050570">
    <property type="entry name" value="Cell_wall_metabolism_enzyme"/>
</dbReference>
<dbReference type="PANTHER" id="PTHR21666:SF270">
    <property type="entry name" value="MUREIN HYDROLASE ACTIVATOR ENVC"/>
    <property type="match status" value="1"/>
</dbReference>
<dbReference type="InterPro" id="IPR045974">
    <property type="entry name" value="DUF5930"/>
</dbReference>
<dbReference type="Pfam" id="PF01551">
    <property type="entry name" value="Peptidase_M23"/>
    <property type="match status" value="1"/>
</dbReference>
<reference evidence="5 6" key="1">
    <citation type="submission" date="2019-06" db="EMBL/GenBank/DDBJ databases">
        <title>A novel bacterium of genus Amaricoccus, isolated from marine sediment.</title>
        <authorList>
            <person name="Huang H."/>
            <person name="Mo K."/>
            <person name="Hu Y."/>
        </authorList>
    </citation>
    <scope>NUCLEOTIDE SEQUENCE [LARGE SCALE GENOMIC DNA]</scope>
    <source>
        <strain evidence="5 6">HB172011</strain>
    </source>
</reference>
<dbReference type="EMBL" id="VFRP01000004">
    <property type="protein sequence ID" value="TPE52047.1"/>
    <property type="molecule type" value="Genomic_DNA"/>
</dbReference>
<keyword evidence="2" id="KW-0472">Membrane</keyword>
<dbReference type="InterPro" id="IPR011055">
    <property type="entry name" value="Dup_hybrid_motif"/>
</dbReference>
<dbReference type="Gene3D" id="2.70.70.10">
    <property type="entry name" value="Glucose Permease (Domain IIA)"/>
    <property type="match status" value="1"/>
</dbReference>
<dbReference type="InterPro" id="IPR016047">
    <property type="entry name" value="M23ase_b-sheet_dom"/>
</dbReference>
<gene>
    <name evidence="5" type="ORF">FJM51_06350</name>
</gene>
<feature type="domain" description="M23ase beta-sheet core" evidence="3">
    <location>
        <begin position="327"/>
        <end position="422"/>
    </location>
</feature>
<dbReference type="GO" id="GO:0004222">
    <property type="term" value="F:metalloendopeptidase activity"/>
    <property type="evidence" value="ECO:0007669"/>
    <property type="project" value="TreeGrafter"/>
</dbReference>
<dbReference type="CDD" id="cd12797">
    <property type="entry name" value="M23_peptidase"/>
    <property type="match status" value="1"/>
</dbReference>
<sequence>MAGSERRQTRGLSAVLPEKRLTVHRDGAARHVTISPLSQLLLGLGGAAVLGWMTFSTAALLSGAVAPRGAAEVDPLRAAYEQRLDDLAAERDRRAHEASSAQGRFQLAMDQISRQQSDLLAAESEKRELSAALDAMRARLRDATAARETAPEDGAEAVVAAATPAGDLDDTIRVLSAELRDTAAARDAAAERTATLSREVSRMKLSAEIADKRRDQMIDRVEQAVAMSFGPLSAAMSSVDIDVDALIDAVRSNYSGEGGPVGAAVSTRNYDPGVADPRLDTMMNDLDRLNLLRVAAGKVPVAMPVHDAFRLTSTFGVRRDPKGAGRRMHEGIDLASPRGTAIYATADGVVTAAGRESGYGNVVRVRHDLGYETIYAHQAKIRVKLGQRVSRGDRIGDMGTTGRSTGVHLHYEVRLNGVAVNPLPYLEAAQHVQ</sequence>
<dbReference type="AlphaFoldDB" id="A0A501WX81"/>
<proteinExistence type="predicted"/>
<feature type="domain" description="DUF5930" evidence="4">
    <location>
        <begin position="9"/>
        <end position="310"/>
    </location>
</feature>
<feature type="coiled-coil region" evidence="1">
    <location>
        <begin position="112"/>
        <end position="146"/>
    </location>
</feature>
<dbReference type="PANTHER" id="PTHR21666">
    <property type="entry name" value="PEPTIDASE-RELATED"/>
    <property type="match status" value="1"/>
</dbReference>
<keyword evidence="1" id="KW-0175">Coiled coil</keyword>
<accession>A0A501WX81</accession>
<evidence type="ECO:0000256" key="1">
    <source>
        <dbReference type="SAM" id="Coils"/>
    </source>
</evidence>
<evidence type="ECO:0000259" key="3">
    <source>
        <dbReference type="Pfam" id="PF01551"/>
    </source>
</evidence>
<evidence type="ECO:0000313" key="5">
    <source>
        <dbReference type="EMBL" id="TPE52047.1"/>
    </source>
</evidence>
<evidence type="ECO:0000256" key="2">
    <source>
        <dbReference type="SAM" id="Phobius"/>
    </source>
</evidence>
<organism evidence="5 6">
    <name type="scientific">Amaricoccus solimangrovi</name>
    <dbReference type="NCBI Taxonomy" id="2589815"/>
    <lineage>
        <taxon>Bacteria</taxon>
        <taxon>Pseudomonadati</taxon>
        <taxon>Pseudomonadota</taxon>
        <taxon>Alphaproteobacteria</taxon>
        <taxon>Rhodobacterales</taxon>
        <taxon>Paracoccaceae</taxon>
        <taxon>Amaricoccus</taxon>
    </lineage>
</organism>
<feature type="transmembrane region" description="Helical" evidence="2">
    <location>
        <begin position="40"/>
        <end position="61"/>
    </location>
</feature>